<dbReference type="InterPro" id="IPR011335">
    <property type="entry name" value="Restrct_endonuc-II-like"/>
</dbReference>
<gene>
    <name evidence="1" type="ORF">JHL22_15055</name>
</gene>
<dbReference type="PANTHER" id="PTHR38784:SF1">
    <property type="entry name" value="SUCROSE PHOSPHORYLASE"/>
    <property type="match status" value="1"/>
</dbReference>
<sequence>MALSATIYKTEINIADNDRSYYGSHAVTVARHPSETEERLMIRILAYALYENGDEMLTFTRGLSEADEPDLWRRDLTGTILQWIETGLPDERRLLKACGRAGQVVVLSYGRNAATWWANTAGKLERARNLKVYVLPVESTQKLAALAGRNMILHFNVQDGTVWVSSDKGEADIEIKALN</sequence>
<evidence type="ECO:0000313" key="1">
    <source>
        <dbReference type="EMBL" id="MBK1782532.1"/>
    </source>
</evidence>
<dbReference type="PIRSF" id="PIRSF011484">
    <property type="entry name" value="YaeQ"/>
    <property type="match status" value="1"/>
</dbReference>
<protein>
    <submittedName>
        <fullName evidence="1">YaeQ family protein</fullName>
    </submittedName>
</protein>
<dbReference type="EMBL" id="JAENGP010000023">
    <property type="protein sequence ID" value="MBK1782532.1"/>
    <property type="molecule type" value="Genomic_DNA"/>
</dbReference>
<dbReference type="SUPFAM" id="SSF52980">
    <property type="entry name" value="Restriction endonuclease-like"/>
    <property type="match status" value="1"/>
</dbReference>
<dbReference type="InterPro" id="IPR038590">
    <property type="entry name" value="YaeQ_sf"/>
</dbReference>
<organism evidence="1 2">
    <name type="scientific">Advenella mandrilli</name>
    <dbReference type="NCBI Taxonomy" id="2800330"/>
    <lineage>
        <taxon>Bacteria</taxon>
        <taxon>Pseudomonadati</taxon>
        <taxon>Pseudomonadota</taxon>
        <taxon>Betaproteobacteria</taxon>
        <taxon>Burkholderiales</taxon>
        <taxon>Alcaligenaceae</taxon>
    </lineage>
</organism>
<dbReference type="Pfam" id="PF07152">
    <property type="entry name" value="YaeQ"/>
    <property type="match status" value="1"/>
</dbReference>
<keyword evidence="2" id="KW-1185">Reference proteome</keyword>
<dbReference type="RefSeq" id="WP_200239282.1">
    <property type="nucleotide sequence ID" value="NZ_JAENGP010000023.1"/>
</dbReference>
<name>A0ABS1EHM3_9BURK</name>
<dbReference type="PANTHER" id="PTHR38784">
    <property type="entry name" value="SUCROSE PHOSPHORYLASE"/>
    <property type="match status" value="1"/>
</dbReference>
<comment type="caution">
    <text evidence="1">The sequence shown here is derived from an EMBL/GenBank/DDBJ whole genome shotgun (WGS) entry which is preliminary data.</text>
</comment>
<dbReference type="Gene3D" id="3.10.640.10">
    <property type="entry name" value="Restriction endonuclease-like alpha-beta roll domain"/>
    <property type="match status" value="1"/>
</dbReference>
<evidence type="ECO:0000313" key="2">
    <source>
        <dbReference type="Proteomes" id="UP000635316"/>
    </source>
</evidence>
<dbReference type="InterPro" id="IPR009822">
    <property type="entry name" value="YaeQ"/>
</dbReference>
<accession>A0ABS1EHM3</accession>
<reference evidence="1 2" key="1">
    <citation type="submission" date="2020-12" db="EMBL/GenBank/DDBJ databases">
        <authorList>
            <person name="Lu T."/>
            <person name="Wang Q."/>
            <person name="Han X."/>
        </authorList>
    </citation>
    <scope>NUCLEOTIDE SEQUENCE [LARGE SCALE GENOMIC DNA]</scope>
    <source>
        <strain evidence="1 2">WQ 585</strain>
    </source>
</reference>
<dbReference type="Proteomes" id="UP000635316">
    <property type="component" value="Unassembled WGS sequence"/>
</dbReference>
<dbReference type="SMART" id="SM01322">
    <property type="entry name" value="YaeQ"/>
    <property type="match status" value="1"/>
</dbReference>
<proteinExistence type="predicted"/>